<proteinExistence type="predicted"/>
<evidence type="ECO:0000313" key="2">
    <source>
        <dbReference type="Proteomes" id="UP000249340"/>
    </source>
</evidence>
<protein>
    <recommendedName>
        <fullName evidence="3">Aminoglycoside phosphotransferase domain-containing protein</fullName>
    </recommendedName>
</protein>
<gene>
    <name evidence="1" type="ORF">C7M71_026785</name>
</gene>
<evidence type="ECO:0000313" key="1">
    <source>
        <dbReference type="EMBL" id="AXI80472.1"/>
    </source>
</evidence>
<dbReference type="Proteomes" id="UP000249340">
    <property type="component" value="Chromosome"/>
</dbReference>
<dbReference type="AlphaFoldDB" id="A0A345T3B7"/>
<organism evidence="1 2">
    <name type="scientific">Peterkaempfera bronchialis</name>
    <dbReference type="NCBI Taxonomy" id="2126346"/>
    <lineage>
        <taxon>Bacteria</taxon>
        <taxon>Bacillati</taxon>
        <taxon>Actinomycetota</taxon>
        <taxon>Actinomycetes</taxon>
        <taxon>Kitasatosporales</taxon>
        <taxon>Streptomycetaceae</taxon>
        <taxon>Peterkaempfera</taxon>
    </lineage>
</organism>
<dbReference type="EMBL" id="CP031264">
    <property type="protein sequence ID" value="AXI80472.1"/>
    <property type="molecule type" value="Genomic_DNA"/>
</dbReference>
<reference evidence="2" key="1">
    <citation type="submission" date="2018-07" db="EMBL/GenBank/DDBJ databases">
        <title>Streptacidiphilus bronchialis DSM 106435 chromosome.</title>
        <authorList>
            <person name="Batra D."/>
            <person name="Gulvik C.A."/>
        </authorList>
    </citation>
    <scope>NUCLEOTIDE SEQUENCE [LARGE SCALE GENOMIC DNA]</scope>
    <source>
        <strain evidence="2">DSM 106435</strain>
    </source>
</reference>
<name>A0A345T3B7_9ACTN</name>
<sequence>MGLDASGATVLRGHTNAVFLLASSPVVVKIARRGSNTAEVRRTVQLVEWLVGLDFPTVPLLPREQPVLVVDCPWAPLTRPVAVGEIAVCRPG</sequence>
<evidence type="ECO:0008006" key="3">
    <source>
        <dbReference type="Google" id="ProtNLM"/>
    </source>
</evidence>
<keyword evidence="2" id="KW-1185">Reference proteome</keyword>
<dbReference type="KEGG" id="stri:C7M71_026785"/>
<dbReference type="OrthoDB" id="3723194at2"/>
<accession>A0A345T3B7</accession>